<evidence type="ECO:0000259" key="3">
    <source>
        <dbReference type="PROSITE" id="PS51186"/>
    </source>
</evidence>
<dbReference type="AlphaFoldDB" id="A0A5N1JZX7"/>
<evidence type="ECO:0000256" key="2">
    <source>
        <dbReference type="ARBA" id="ARBA00023315"/>
    </source>
</evidence>
<dbReference type="PANTHER" id="PTHR43800">
    <property type="entry name" value="PEPTIDYL-LYSINE N-ACETYLTRANSFERASE YJAB"/>
    <property type="match status" value="1"/>
</dbReference>
<dbReference type="InterPro" id="IPR000182">
    <property type="entry name" value="GNAT_dom"/>
</dbReference>
<feature type="domain" description="N-acetyltransferase" evidence="3">
    <location>
        <begin position="1"/>
        <end position="153"/>
    </location>
</feature>
<dbReference type="PANTHER" id="PTHR43800:SF1">
    <property type="entry name" value="PEPTIDYL-LYSINE N-ACETYLTRANSFERASE YJAB"/>
    <property type="match status" value="1"/>
</dbReference>
<gene>
    <name evidence="4" type="ORF">F3W84_10025</name>
</gene>
<dbReference type="EMBL" id="VYXQ01000007">
    <property type="protein sequence ID" value="KAA9368688.1"/>
    <property type="molecule type" value="Genomic_DNA"/>
</dbReference>
<keyword evidence="1 4" id="KW-0808">Transferase</keyword>
<protein>
    <submittedName>
        <fullName evidence="4">GNAT family N-acetyltransferase</fullName>
    </submittedName>
</protein>
<organism evidence="4 5">
    <name type="scientific">Ochrobactrum quorumnocens</name>
    <dbReference type="NCBI Taxonomy" id="271865"/>
    <lineage>
        <taxon>Bacteria</taxon>
        <taxon>Pseudomonadati</taxon>
        <taxon>Pseudomonadota</taxon>
        <taxon>Alphaproteobacteria</taxon>
        <taxon>Hyphomicrobiales</taxon>
        <taxon>Brucellaceae</taxon>
        <taxon>Brucella/Ochrobactrum group</taxon>
        <taxon>Ochrobactrum</taxon>
    </lineage>
</organism>
<dbReference type="Pfam" id="PF13673">
    <property type="entry name" value="Acetyltransf_10"/>
    <property type="match status" value="1"/>
</dbReference>
<dbReference type="CDD" id="cd04301">
    <property type="entry name" value="NAT_SF"/>
    <property type="match status" value="1"/>
</dbReference>
<comment type="caution">
    <text evidence="4">The sequence shown here is derived from an EMBL/GenBank/DDBJ whole genome shotgun (WGS) entry which is preliminary data.</text>
</comment>
<evidence type="ECO:0000313" key="5">
    <source>
        <dbReference type="Proteomes" id="UP000327108"/>
    </source>
</evidence>
<proteinExistence type="predicted"/>
<evidence type="ECO:0000256" key="1">
    <source>
        <dbReference type="ARBA" id="ARBA00022679"/>
    </source>
</evidence>
<dbReference type="GO" id="GO:0016747">
    <property type="term" value="F:acyltransferase activity, transferring groups other than amino-acyl groups"/>
    <property type="evidence" value="ECO:0007669"/>
    <property type="project" value="InterPro"/>
</dbReference>
<keyword evidence="2" id="KW-0012">Acyltransferase</keyword>
<dbReference type="Gene3D" id="3.40.630.30">
    <property type="match status" value="1"/>
</dbReference>
<name>A0A5N1JZX7_9HYPH</name>
<evidence type="ECO:0000313" key="4">
    <source>
        <dbReference type="EMBL" id="KAA9368688.1"/>
    </source>
</evidence>
<keyword evidence="5" id="KW-1185">Reference proteome</keyword>
<dbReference type="PROSITE" id="PS51186">
    <property type="entry name" value="GNAT"/>
    <property type="match status" value="1"/>
</dbReference>
<dbReference type="Proteomes" id="UP000327108">
    <property type="component" value="Unassembled WGS sequence"/>
</dbReference>
<reference evidence="4 5" key="1">
    <citation type="submission" date="2019-09" db="EMBL/GenBank/DDBJ databases">
        <title>Biological control of the noxious weed angled onion (Allium triquetrum) thwarted by endophytic bacteria in Victoria, Australia.</title>
        <authorList>
            <person name="Tehranchian P."/>
            <person name="Adair R.J."/>
            <person name="Van T.H."/>
            <person name="Morrison P.D."/>
            <person name="Williams H."/>
            <person name="Lawrie A.C."/>
        </authorList>
    </citation>
    <scope>NUCLEOTIDE SEQUENCE [LARGE SCALE GENOMIC DNA]</scope>
    <source>
        <strain evidence="4 5">RPTAtOch1</strain>
    </source>
</reference>
<dbReference type="SUPFAM" id="SSF55729">
    <property type="entry name" value="Acyl-CoA N-acyltransferases (Nat)"/>
    <property type="match status" value="1"/>
</dbReference>
<dbReference type="InterPro" id="IPR016181">
    <property type="entry name" value="Acyl_CoA_acyltransferase"/>
</dbReference>
<accession>A0A5N1JZX7</accession>
<sequence length="167" mass="18233">MRIGKANQDHFSALRAIELSSFETLLAAGAVTGKATASSDEELQQYLDADFLYAAFDEAAIPVGYGGGYIAENWLHIGEVDVHPSWQRKGIGRQIMNVMLNEGRTKKLRGSTLTTDRLAPFNAPFYTSIGFHAIEGDACPERLGAILAAEKTQGLDPLRRVAMMLVF</sequence>